<reference evidence="3 4" key="1">
    <citation type="journal article" date="2014" name="Genome Announc.">
        <title>Draft Genome Sequence of the Carrageenan-Degrading Bacterium Cellulophaga sp. Strain KL-A, Isolated from Decaying Marine Algae.</title>
        <authorList>
            <person name="Shan D."/>
            <person name="Ying J."/>
            <person name="Li X."/>
            <person name="Gao Z."/>
            <person name="Wei G."/>
            <person name="Shao Z."/>
        </authorList>
    </citation>
    <scope>NUCLEOTIDE SEQUENCE [LARGE SCALE GENOMIC DNA]</scope>
    <source>
        <strain evidence="3 4">KL-A</strain>
    </source>
</reference>
<keyword evidence="4" id="KW-1185">Reference proteome</keyword>
<keyword evidence="2" id="KW-0732">Signal</keyword>
<evidence type="ECO:0000313" key="3">
    <source>
        <dbReference type="EMBL" id="EWH13805.1"/>
    </source>
</evidence>
<keyword evidence="1" id="KW-0472">Membrane</keyword>
<gene>
    <name evidence="3" type="ORF">KLA_07132</name>
</gene>
<keyword evidence="1" id="KW-1133">Transmembrane helix</keyword>
<protein>
    <recommendedName>
        <fullName evidence="5">DUF3955 domain-containing protein</fullName>
    </recommendedName>
</protein>
<dbReference type="EMBL" id="ARZX01000007">
    <property type="protein sequence ID" value="EWH13805.1"/>
    <property type="molecule type" value="Genomic_DNA"/>
</dbReference>
<feature type="chain" id="PRO_5046772576" description="DUF3955 domain-containing protein" evidence="2">
    <location>
        <begin position="21"/>
        <end position="63"/>
    </location>
</feature>
<name>A0ABN0RPN5_9FLAO</name>
<evidence type="ECO:0000256" key="2">
    <source>
        <dbReference type="SAM" id="SignalP"/>
    </source>
</evidence>
<proteinExistence type="predicted"/>
<dbReference type="Proteomes" id="UP000019275">
    <property type="component" value="Unassembled WGS sequence"/>
</dbReference>
<organism evidence="3 4">
    <name type="scientific">Cellulophaga geojensis KL-A</name>
    <dbReference type="NCBI Taxonomy" id="1328323"/>
    <lineage>
        <taxon>Bacteria</taxon>
        <taxon>Pseudomonadati</taxon>
        <taxon>Bacteroidota</taxon>
        <taxon>Flavobacteriia</taxon>
        <taxon>Flavobacteriales</taxon>
        <taxon>Flavobacteriaceae</taxon>
        <taxon>Cellulophaga</taxon>
    </lineage>
</organism>
<accession>A0ABN0RPN5</accession>
<evidence type="ECO:0008006" key="5">
    <source>
        <dbReference type="Google" id="ProtNLM"/>
    </source>
</evidence>
<keyword evidence="1" id="KW-0812">Transmembrane</keyword>
<evidence type="ECO:0000313" key="4">
    <source>
        <dbReference type="Proteomes" id="UP000019275"/>
    </source>
</evidence>
<dbReference type="RefSeq" id="WP_013621174.1">
    <property type="nucleotide sequence ID" value="NZ_ARZX01000007.1"/>
</dbReference>
<feature type="transmembrane region" description="Helical" evidence="1">
    <location>
        <begin position="36"/>
        <end position="54"/>
    </location>
</feature>
<sequence>MKFKSTLVVFLALILANIFADNTMSFNLYDTYYVFNGMQLIVALTTVFVGFLLVKKIIVKPRG</sequence>
<feature type="signal peptide" evidence="2">
    <location>
        <begin position="1"/>
        <end position="20"/>
    </location>
</feature>
<evidence type="ECO:0000256" key="1">
    <source>
        <dbReference type="SAM" id="Phobius"/>
    </source>
</evidence>
<comment type="caution">
    <text evidence="3">The sequence shown here is derived from an EMBL/GenBank/DDBJ whole genome shotgun (WGS) entry which is preliminary data.</text>
</comment>